<dbReference type="OrthoDB" id="5287295at2759"/>
<sequence length="414" mass="46522">MAKQFPSDVVGTAVGVLVYSFLALTLNGLVIWLTWAHRERVSYVALISYILFLSTATCIASQLHFYVDYDDVVTTQWRASVANPKNPEMAISNGAVGVDLGLWYFRQYSFSVASMLVCFWAFALLQSVYGWWAKPHLKVLFDRVNAVGKVVSFILPIVTICLLQSKTIQKSIGAFMFLANVLLMISLAFGVVLLLGILTRYLQSRRQLVSWNVQYGKSSSNNSSLPGYAVAKQHNSGGIYDRWLLTRFTIAFVVLAIFELTNMLFQFTGMSNSNKDAIRASPDYSVERAKETTILFLPGPAPSYLLFIVFGTTTAFRRHMYATFVPRRWQRRSDASEPARPWVMSPKRSSRSTIRPRTMTGPSPSSIPHAVAIQLADIEKDGRSPPSNDSDDTLPMLPLMKPTYQRTHVRRATR</sequence>
<name>W3WKJ9_PESFW</name>
<dbReference type="InParanoid" id="W3WKJ9"/>
<keyword evidence="4" id="KW-1185">Reference proteome</keyword>
<organism evidence="3 4">
    <name type="scientific">Pestalotiopsis fici (strain W106-1 / CGMCC3.15140)</name>
    <dbReference type="NCBI Taxonomy" id="1229662"/>
    <lineage>
        <taxon>Eukaryota</taxon>
        <taxon>Fungi</taxon>
        <taxon>Dikarya</taxon>
        <taxon>Ascomycota</taxon>
        <taxon>Pezizomycotina</taxon>
        <taxon>Sordariomycetes</taxon>
        <taxon>Xylariomycetidae</taxon>
        <taxon>Amphisphaeriales</taxon>
        <taxon>Sporocadaceae</taxon>
        <taxon>Pestalotiopsis</taxon>
    </lineage>
</organism>
<feature type="compositionally biased region" description="Polar residues" evidence="1">
    <location>
        <begin position="351"/>
        <end position="366"/>
    </location>
</feature>
<dbReference type="GeneID" id="19279128"/>
<feature type="transmembrane region" description="Helical" evidence="2">
    <location>
        <begin position="43"/>
        <end position="67"/>
    </location>
</feature>
<keyword evidence="2" id="KW-0472">Membrane</keyword>
<gene>
    <name evidence="3" type="ORF">PFICI_14115</name>
</gene>
<proteinExistence type="predicted"/>
<dbReference type="AlphaFoldDB" id="W3WKJ9"/>
<feature type="transmembrane region" description="Helical" evidence="2">
    <location>
        <begin position="12"/>
        <end position="36"/>
    </location>
</feature>
<protein>
    <recommendedName>
        <fullName evidence="5">Glycoside hydrolase</fullName>
    </recommendedName>
</protein>
<dbReference type="OMA" id="TWAHRER"/>
<dbReference type="HOGENOM" id="CLU_038399_0_0_1"/>
<evidence type="ECO:0000256" key="2">
    <source>
        <dbReference type="SAM" id="Phobius"/>
    </source>
</evidence>
<feature type="transmembrane region" description="Helical" evidence="2">
    <location>
        <begin position="175"/>
        <end position="198"/>
    </location>
</feature>
<dbReference type="eggNOG" id="ENOG502ST7N">
    <property type="taxonomic scope" value="Eukaryota"/>
</dbReference>
<feature type="transmembrane region" description="Helical" evidence="2">
    <location>
        <begin position="112"/>
        <end position="132"/>
    </location>
</feature>
<feature type="transmembrane region" description="Helical" evidence="2">
    <location>
        <begin position="144"/>
        <end position="163"/>
    </location>
</feature>
<reference evidence="4" key="1">
    <citation type="journal article" date="2015" name="BMC Genomics">
        <title>Genomic and transcriptomic analysis of the endophytic fungus Pestalotiopsis fici reveals its lifestyle and high potential for synthesis of natural products.</title>
        <authorList>
            <person name="Wang X."/>
            <person name="Zhang X."/>
            <person name="Liu L."/>
            <person name="Xiang M."/>
            <person name="Wang W."/>
            <person name="Sun X."/>
            <person name="Che Y."/>
            <person name="Guo L."/>
            <person name="Liu G."/>
            <person name="Guo L."/>
            <person name="Wang C."/>
            <person name="Yin W.B."/>
            <person name="Stadler M."/>
            <person name="Zhang X."/>
            <person name="Liu X."/>
        </authorList>
    </citation>
    <scope>NUCLEOTIDE SEQUENCE [LARGE SCALE GENOMIC DNA]</scope>
    <source>
        <strain evidence="4">W106-1 / CGMCC3.15140</strain>
    </source>
</reference>
<evidence type="ECO:0000256" key="1">
    <source>
        <dbReference type="SAM" id="MobiDB-lite"/>
    </source>
</evidence>
<evidence type="ECO:0000313" key="3">
    <source>
        <dbReference type="EMBL" id="ETS74249.1"/>
    </source>
</evidence>
<feature type="transmembrane region" description="Helical" evidence="2">
    <location>
        <begin position="244"/>
        <end position="265"/>
    </location>
</feature>
<feature type="region of interest" description="Disordered" evidence="1">
    <location>
        <begin position="335"/>
        <end position="414"/>
    </location>
</feature>
<keyword evidence="2" id="KW-1133">Transmembrane helix</keyword>
<dbReference type="EMBL" id="KI912120">
    <property type="protein sequence ID" value="ETS74249.1"/>
    <property type="molecule type" value="Genomic_DNA"/>
</dbReference>
<evidence type="ECO:0000313" key="4">
    <source>
        <dbReference type="Proteomes" id="UP000030651"/>
    </source>
</evidence>
<evidence type="ECO:0008006" key="5">
    <source>
        <dbReference type="Google" id="ProtNLM"/>
    </source>
</evidence>
<dbReference type="Proteomes" id="UP000030651">
    <property type="component" value="Unassembled WGS sequence"/>
</dbReference>
<accession>W3WKJ9</accession>
<dbReference type="RefSeq" id="XP_007840887.1">
    <property type="nucleotide sequence ID" value="XM_007842696.1"/>
</dbReference>
<dbReference type="KEGG" id="pfy:PFICI_14115"/>
<keyword evidence="2" id="KW-0812">Transmembrane</keyword>